<dbReference type="GO" id="GO:1901098">
    <property type="term" value="P:positive regulation of autophagosome maturation"/>
    <property type="evidence" value="ECO:0007669"/>
    <property type="project" value="TreeGrafter"/>
</dbReference>
<dbReference type="Gene3D" id="1.10.287.1490">
    <property type="match status" value="1"/>
</dbReference>
<dbReference type="SMART" id="SM00064">
    <property type="entry name" value="FYVE"/>
    <property type="match status" value="1"/>
</dbReference>
<proteinExistence type="predicted"/>
<dbReference type="InterPro" id="IPR017455">
    <property type="entry name" value="Znf_FYVE-rel"/>
</dbReference>
<dbReference type="InterPro" id="IPR036598">
    <property type="entry name" value="GOLD_dom_sf"/>
</dbReference>
<dbReference type="SUPFAM" id="SSF57903">
    <property type="entry name" value="FYVE/PHD zinc finger"/>
    <property type="match status" value="1"/>
</dbReference>
<keyword evidence="4" id="KW-0597">Phosphoprotein</keyword>
<keyword evidence="6" id="KW-0967">Endosome</keyword>
<dbReference type="InterPro" id="IPR004012">
    <property type="entry name" value="Run_dom"/>
</dbReference>
<dbReference type="Gene3D" id="1.20.58.900">
    <property type="match status" value="1"/>
</dbReference>
<keyword evidence="12" id="KW-0968">Cytoplasmic vesicle</keyword>
<dbReference type="Gene3D" id="3.30.40.10">
    <property type="entry name" value="Zinc/RING finger domain, C3HC4 (zinc finger)"/>
    <property type="match status" value="1"/>
</dbReference>
<keyword evidence="8" id="KW-0862">Zinc</keyword>
<dbReference type="PROSITE" id="PS50866">
    <property type="entry name" value="GOLD"/>
    <property type="match status" value="1"/>
</dbReference>
<dbReference type="Gene3D" id="2.60.120.680">
    <property type="entry name" value="GOLD domain"/>
    <property type="match status" value="1"/>
</dbReference>
<evidence type="ECO:0000259" key="20">
    <source>
        <dbReference type="PROSITE" id="PS50866"/>
    </source>
</evidence>
<protein>
    <recommendedName>
        <fullName evidence="14">FYVE and coiled-coil domain-containing protein 1</fullName>
    </recommendedName>
</protein>
<evidence type="ECO:0000256" key="16">
    <source>
        <dbReference type="SAM" id="Coils"/>
    </source>
</evidence>
<evidence type="ECO:0000256" key="10">
    <source>
        <dbReference type="ARBA" id="ARBA00023054"/>
    </source>
</evidence>
<dbReference type="GO" id="GO:0005770">
    <property type="term" value="C:late endosome"/>
    <property type="evidence" value="ECO:0007669"/>
    <property type="project" value="TreeGrafter"/>
</dbReference>
<dbReference type="InterPro" id="IPR047337">
    <property type="entry name" value="FYVE_FYCO1"/>
</dbReference>
<keyword evidence="11" id="KW-0458">Lysosome</keyword>
<feature type="compositionally biased region" description="Polar residues" evidence="17">
    <location>
        <begin position="1298"/>
        <end position="1310"/>
    </location>
</feature>
<evidence type="ECO:0000256" key="12">
    <source>
        <dbReference type="ARBA" id="ARBA00023329"/>
    </source>
</evidence>
<dbReference type="Proteomes" id="UP001230051">
    <property type="component" value="Unassembled WGS sequence"/>
</dbReference>
<dbReference type="GO" id="GO:0008270">
    <property type="term" value="F:zinc ion binding"/>
    <property type="evidence" value="ECO:0007669"/>
    <property type="project" value="UniProtKB-KW"/>
</dbReference>
<dbReference type="FunFam" id="1.20.58.900:FF:000010">
    <property type="entry name" value="FYVE and coiled-coil domain containing 1"/>
    <property type="match status" value="1"/>
</dbReference>
<accession>A0AAD8LRR1</accession>
<evidence type="ECO:0000256" key="1">
    <source>
        <dbReference type="ARBA" id="ARBA00004177"/>
    </source>
</evidence>
<feature type="coiled-coil region" evidence="16">
    <location>
        <begin position="233"/>
        <end position="299"/>
    </location>
</feature>
<dbReference type="SUPFAM" id="SSF101576">
    <property type="entry name" value="Supernatant protein factor (SPF), C-terminal domain"/>
    <property type="match status" value="1"/>
</dbReference>
<comment type="subcellular location">
    <subcellularLocation>
        <location evidence="3">Cytoplasmic vesicle</location>
        <location evidence="3">Autophagosome</location>
    </subcellularLocation>
    <subcellularLocation>
        <location evidence="1">Endosome</location>
    </subcellularLocation>
    <subcellularLocation>
        <location evidence="2">Lysosome</location>
    </subcellularLocation>
</comment>
<feature type="region of interest" description="Disordered" evidence="17">
    <location>
        <begin position="1342"/>
        <end position="1388"/>
    </location>
</feature>
<evidence type="ECO:0000313" key="21">
    <source>
        <dbReference type="EMBL" id="KAK1172438.1"/>
    </source>
</evidence>
<dbReference type="Pfam" id="PF01363">
    <property type="entry name" value="FYVE"/>
    <property type="match status" value="1"/>
</dbReference>
<feature type="domain" description="RUN" evidence="19">
    <location>
        <begin position="36"/>
        <end position="169"/>
    </location>
</feature>
<comment type="function">
    <text evidence="13">May mediate microtubule plus end-directed vesicle transport.</text>
</comment>
<evidence type="ECO:0000259" key="18">
    <source>
        <dbReference type="PROSITE" id="PS50178"/>
    </source>
</evidence>
<evidence type="ECO:0000256" key="15">
    <source>
        <dbReference type="PROSITE-ProRule" id="PRU00091"/>
    </source>
</evidence>
<dbReference type="PROSITE" id="PS50178">
    <property type="entry name" value="ZF_FYVE"/>
    <property type="match status" value="1"/>
</dbReference>
<feature type="region of interest" description="Disordered" evidence="17">
    <location>
        <begin position="1291"/>
        <end position="1325"/>
    </location>
</feature>
<dbReference type="CDD" id="cd15726">
    <property type="entry name" value="FYVE_FYCO1"/>
    <property type="match status" value="1"/>
</dbReference>
<evidence type="ECO:0000256" key="2">
    <source>
        <dbReference type="ARBA" id="ARBA00004371"/>
    </source>
</evidence>
<reference evidence="21" key="1">
    <citation type="submission" date="2022-02" db="EMBL/GenBank/DDBJ databases">
        <title>Atlantic sturgeon de novo genome assembly.</title>
        <authorList>
            <person name="Stock M."/>
            <person name="Klopp C."/>
            <person name="Guiguen Y."/>
            <person name="Cabau C."/>
            <person name="Parinello H."/>
            <person name="Santidrian Yebra-Pimentel E."/>
            <person name="Kuhl H."/>
            <person name="Dirks R.P."/>
            <person name="Guessner J."/>
            <person name="Wuertz S."/>
            <person name="Du K."/>
            <person name="Schartl M."/>
        </authorList>
    </citation>
    <scope>NUCLEOTIDE SEQUENCE</scope>
    <source>
        <strain evidence="21">STURGEONOMICS-FGT-2020</strain>
        <tissue evidence="21">Whole blood</tissue>
    </source>
</reference>
<sequence>MAVSVGENQLQRIIRDLHDAVSELSKEYTENGEPITDDSTSLHKFSYKLEYLLQFDQKEKTTFLGTRKDYWDYFSDCLAKIKGANDGIRFVKSILELKTSLGKGRAFIRYSLVHQRLADTLQQCLINVKVTSDWYYARSPLLKPHLNADIINHLYELNEVQFDIASRGYDLDAAWPAFARRTLGLVNSPTHFWKPPSRSSSISSLVSSYSQAHDFPSSPDFNHSLMSEPVSKVDELRIELDQSEIKQLKLQEQVRQLEQEKQQLVKISQLEGQSEKMKRSNIEEENSRLRKMVEDVQRQLEVFLSTQSTAHDLQQCLKTLQLNSSEKLKDSQETIVRLEKTTRDYASQLQSSTQVLETIKASEQSKDSTSSGLHARPNFVEHKNLELLAELDGVLNEKGQQTASHNDSAQKVHKLLDTFNVAEKEKIEMQKKRSEQESPIEKLTQELMLKEDAVGEIKSKFSNLTMISGEENSQLDKQVEQFKNPKDNLEAALTVKEEETPNLQMQLQDLQRHSEFLEKQYEEKEKRTWKDMEELQQKYDTLKESLEEQISFLTEQLKTKEKDLSNSNINVQKLDEQRIKIINEKEGLINTIAELEENMKQQSDKLEQSKTECSNWKSLNEKLQQTIKRTEDTNKELMENRTVQEDELASLRASEKHLQSQIDDAMVTVDEKEKKLREENRHLHESYQKALMQNAVFEEAIKRLEVENKDLKQDEANLKEEISSLKRNMKQHVTELEKNIAALKKTEKSLEEQFQEKHRLLEEKEKFIDELLVKSVTFEKQVMELERQKLNLENAFLQQTKSMESLTTEKASVEKEINSQMSVAERQLELNMKEVARLQPEVIDLRTKLQSASEERMKTQTKLDVTEASIEEFRTFTEQLKGQIESVNRNHVQELVQFKEKEDCLRKDKECEAKARAELETITASLKDQMLVLKQYSEKLELENTETKELLQRANVEMAELGTQICTLTSEKEDPKEKMTSVSLQLQEQCEEAGKEINKLNASMAALRQENESLQEELKQSENLAATIHDLQANLEKTEKQAKSHQETSKEEVSAVKFQMSSEVLNYENKIKSVTEELENIKGQLKEQEEKMSDLEATVSQLKVVNSDYSKQLDEKAEQVKNSETLIQQHAEELQSLKDHLARIQEELFASQKESKEYRDELDKTVAEKQKEQMELLAELDDLTRTKRNLEERLIELIKDKDTLWQKSDALEFEQKLRTEERWLVDREANHCLGCQSQFTWLLRRHNCRLCGRIFCYYCSNNFVKTKHSGKKERCCRECYMQHSAVIERFSEVDTGSAPKTPTGSPSLSAQAPPRPTPSVTVTDGVSKQDDVTFDIITDDEINGIDDSDSLPPTGAEAPDSLKESFDHGTSEPKASSEEITPDEQEPTVQDAEIYLLKSGELTLRVPLNIEQIAQFGDGSRELFIKSSCYSVIPIAVEEAGPTISWVFSSEPKSISFSIVYQESVESPLEQSKVLIPLTRCKSHQETIQGQLKVRNPGSYMLIFDNSFSRFISKKVHYNLTIEKPIIYDGSDYP</sequence>
<feature type="coiled-coil region" evidence="16">
    <location>
        <begin position="983"/>
        <end position="1200"/>
    </location>
</feature>
<keyword evidence="22" id="KW-1185">Reference proteome</keyword>
<dbReference type="InterPro" id="IPR013083">
    <property type="entry name" value="Znf_RING/FYVE/PHD"/>
</dbReference>
<organism evidence="21 22">
    <name type="scientific">Acipenser oxyrinchus oxyrinchus</name>
    <dbReference type="NCBI Taxonomy" id="40147"/>
    <lineage>
        <taxon>Eukaryota</taxon>
        <taxon>Metazoa</taxon>
        <taxon>Chordata</taxon>
        <taxon>Craniata</taxon>
        <taxon>Vertebrata</taxon>
        <taxon>Euteleostomi</taxon>
        <taxon>Actinopterygii</taxon>
        <taxon>Chondrostei</taxon>
        <taxon>Acipenseriformes</taxon>
        <taxon>Acipenseridae</taxon>
        <taxon>Acipenser</taxon>
    </lineage>
</organism>
<keyword evidence="9" id="KW-0007">Acetylation</keyword>
<evidence type="ECO:0000256" key="7">
    <source>
        <dbReference type="ARBA" id="ARBA00022771"/>
    </source>
</evidence>
<dbReference type="PANTHER" id="PTHR46753">
    <property type="entry name" value="FYVE AND COILED-COIL DOMAIN-CONTAINING PROTEIN 1"/>
    <property type="match status" value="1"/>
</dbReference>
<dbReference type="SUPFAM" id="SSF140741">
    <property type="entry name" value="RUN domain-like"/>
    <property type="match status" value="1"/>
</dbReference>
<dbReference type="InterPro" id="IPR000306">
    <property type="entry name" value="Znf_FYVE"/>
</dbReference>
<feature type="coiled-coil region" evidence="16">
    <location>
        <begin position="507"/>
        <end position="800"/>
    </location>
</feature>
<evidence type="ECO:0000256" key="5">
    <source>
        <dbReference type="ARBA" id="ARBA00022723"/>
    </source>
</evidence>
<evidence type="ECO:0000313" key="22">
    <source>
        <dbReference type="Proteomes" id="UP001230051"/>
    </source>
</evidence>
<dbReference type="CDD" id="cd17698">
    <property type="entry name" value="RUN_FYCO1"/>
    <property type="match status" value="1"/>
</dbReference>
<dbReference type="InterPro" id="IPR047336">
    <property type="entry name" value="RUN_FYCO1"/>
</dbReference>
<evidence type="ECO:0000256" key="9">
    <source>
        <dbReference type="ARBA" id="ARBA00022990"/>
    </source>
</evidence>
<name>A0AAD8LRR1_ACIOX</name>
<evidence type="ECO:0000256" key="4">
    <source>
        <dbReference type="ARBA" id="ARBA00022553"/>
    </source>
</evidence>
<dbReference type="InterPro" id="IPR037213">
    <property type="entry name" value="Run_dom_sf"/>
</dbReference>
<feature type="domain" description="FYVE-type" evidence="18">
    <location>
        <begin position="1226"/>
        <end position="1284"/>
    </location>
</feature>
<dbReference type="EMBL" id="JAGXEW010000004">
    <property type="protein sequence ID" value="KAK1172438.1"/>
    <property type="molecule type" value="Genomic_DNA"/>
</dbReference>
<dbReference type="GO" id="GO:0005764">
    <property type="term" value="C:lysosome"/>
    <property type="evidence" value="ECO:0007669"/>
    <property type="project" value="UniProtKB-SubCell"/>
</dbReference>
<dbReference type="Pfam" id="PF02759">
    <property type="entry name" value="RUN"/>
    <property type="match status" value="1"/>
</dbReference>
<evidence type="ECO:0000256" key="8">
    <source>
        <dbReference type="ARBA" id="ARBA00022833"/>
    </source>
</evidence>
<gene>
    <name evidence="21" type="primary">Fyco1</name>
    <name evidence="21" type="ORF">AOXY_G5010</name>
</gene>
<keyword evidence="7 15" id="KW-0863">Zinc-finger</keyword>
<dbReference type="FunFam" id="2.60.120.680:FF:000004">
    <property type="entry name" value="FYVE and coiled-coil domain containing 1"/>
    <property type="match status" value="1"/>
</dbReference>
<dbReference type="InterPro" id="IPR011011">
    <property type="entry name" value="Znf_FYVE_PHD"/>
</dbReference>
<dbReference type="PROSITE" id="PS50826">
    <property type="entry name" value="RUN"/>
    <property type="match status" value="1"/>
</dbReference>
<dbReference type="SUPFAM" id="SSF90257">
    <property type="entry name" value="Myosin rod fragments"/>
    <property type="match status" value="1"/>
</dbReference>
<evidence type="ECO:0000256" key="17">
    <source>
        <dbReference type="SAM" id="MobiDB-lite"/>
    </source>
</evidence>
<dbReference type="PANTHER" id="PTHR46753:SF2">
    <property type="entry name" value="FYVE AND COILED-COIL DOMAIN-CONTAINING PROTEIN 1"/>
    <property type="match status" value="1"/>
</dbReference>
<dbReference type="GO" id="GO:0005776">
    <property type="term" value="C:autophagosome"/>
    <property type="evidence" value="ECO:0007669"/>
    <property type="project" value="UniProtKB-SubCell"/>
</dbReference>
<dbReference type="FunFam" id="3.30.40.10:FF:000341">
    <property type="entry name" value="FYVE and coiled-coil domain containing 1"/>
    <property type="match status" value="1"/>
</dbReference>
<keyword evidence="10 16" id="KW-0175">Coiled coil</keyword>
<evidence type="ECO:0000256" key="11">
    <source>
        <dbReference type="ARBA" id="ARBA00023228"/>
    </source>
</evidence>
<evidence type="ECO:0000256" key="13">
    <source>
        <dbReference type="ARBA" id="ARBA00055152"/>
    </source>
</evidence>
<dbReference type="InterPro" id="IPR009038">
    <property type="entry name" value="GOLD_dom"/>
</dbReference>
<evidence type="ECO:0000259" key="19">
    <source>
        <dbReference type="PROSITE" id="PS50826"/>
    </source>
</evidence>
<evidence type="ECO:0000256" key="14">
    <source>
        <dbReference type="ARBA" id="ARBA00073225"/>
    </source>
</evidence>
<comment type="caution">
    <text evidence="21">The sequence shown here is derived from an EMBL/GenBank/DDBJ whole genome shotgun (WGS) entry which is preliminary data.</text>
</comment>
<evidence type="ECO:0000256" key="3">
    <source>
        <dbReference type="ARBA" id="ARBA00004419"/>
    </source>
</evidence>
<evidence type="ECO:0000256" key="6">
    <source>
        <dbReference type="ARBA" id="ARBA00022753"/>
    </source>
</evidence>
<feature type="domain" description="GOLD" evidence="20">
    <location>
        <begin position="1385"/>
        <end position="1522"/>
    </location>
</feature>
<dbReference type="GO" id="GO:0072383">
    <property type="term" value="P:plus-end-directed vesicle transport along microtubule"/>
    <property type="evidence" value="ECO:0007669"/>
    <property type="project" value="TreeGrafter"/>
</dbReference>
<feature type="compositionally biased region" description="Basic and acidic residues" evidence="17">
    <location>
        <begin position="1360"/>
        <end position="1377"/>
    </location>
</feature>
<keyword evidence="5" id="KW-0479">Metal-binding</keyword>